<dbReference type="OrthoDB" id="9792148at2"/>
<proteinExistence type="predicted"/>
<protein>
    <recommendedName>
        <fullName evidence="5">Transcriptional regulator</fullName>
    </recommendedName>
</protein>
<dbReference type="RefSeq" id="WP_053403825.1">
    <property type="nucleotide sequence ID" value="NZ_JAMAUM010000015.1"/>
</dbReference>
<dbReference type="STRING" id="284581.AMD01_23250"/>
<evidence type="ECO:0000259" key="2">
    <source>
        <dbReference type="Pfam" id="PF13556"/>
    </source>
</evidence>
<gene>
    <name evidence="3" type="ORF">AMD01_23250</name>
</gene>
<sequence length="367" mass="42467">MLSKEIAEAIVNETSLRLNRNINIMDEQGIIIASGNSSRIDSIHEGALHVVKSGQTLIISSREKGQWKGSEPGINLPIVFQKRIVGVIGITGEPRDVEELGGLVKMTTELMIEQRFIASQFEWKQRTKEMVIEELLKLSPSYSTIERGLNLLQLVLLPPFSVHIVQMTNRSLTNQQLIHRIETILEDSNVLIGFINVNRIFIASSGWSNEKTALKQKKLYRELTKIGLTFRFAFSTPFESMRQFHQAFTDCELSLEISDDTQDFISFAKLEAKSLLYKMEPLWLERFLERTMNDIVLKYEKTLDEFFKQNLNIQQTAESLFIHRNTLIYRLDKIKRETGYDPKDFSDALTLQLALWGHKRQKSWRLQ</sequence>
<dbReference type="Pfam" id="PF13556">
    <property type="entry name" value="HTH_30"/>
    <property type="match status" value="1"/>
</dbReference>
<accession>A0A0M0KEW3</accession>
<dbReference type="InterPro" id="IPR051448">
    <property type="entry name" value="CdaR-like_regulators"/>
</dbReference>
<dbReference type="InterPro" id="IPR025736">
    <property type="entry name" value="PucR_C-HTH_dom"/>
</dbReference>
<dbReference type="InterPro" id="IPR008599">
    <property type="entry name" value="Diacid_rec"/>
</dbReference>
<evidence type="ECO:0000313" key="4">
    <source>
        <dbReference type="Proteomes" id="UP000037558"/>
    </source>
</evidence>
<feature type="domain" description="PucR C-terminal helix-turn-helix" evidence="2">
    <location>
        <begin position="301"/>
        <end position="355"/>
    </location>
</feature>
<evidence type="ECO:0000259" key="1">
    <source>
        <dbReference type="Pfam" id="PF05651"/>
    </source>
</evidence>
<dbReference type="Proteomes" id="UP000037558">
    <property type="component" value="Unassembled WGS sequence"/>
</dbReference>
<evidence type="ECO:0008006" key="5">
    <source>
        <dbReference type="Google" id="ProtNLM"/>
    </source>
</evidence>
<reference evidence="4" key="1">
    <citation type="submission" date="2015-08" db="EMBL/GenBank/DDBJ databases">
        <title>Fjat-14210 dsm16467.</title>
        <authorList>
            <person name="Liu B."/>
            <person name="Wang J."/>
            <person name="Zhu Y."/>
            <person name="Liu G."/>
            <person name="Chen Q."/>
            <person name="Chen Z."/>
            <person name="Lan J."/>
            <person name="Che J."/>
            <person name="Ge C."/>
            <person name="Shi H."/>
            <person name="Pan Z."/>
            <person name="Liu X."/>
        </authorList>
    </citation>
    <scope>NUCLEOTIDE SEQUENCE [LARGE SCALE GENOMIC DNA]</scope>
    <source>
        <strain evidence="4">DSM 16467</strain>
    </source>
</reference>
<name>A0A0M0KEW3_9BACI</name>
<feature type="domain" description="Putative sugar diacid recognition" evidence="1">
    <location>
        <begin position="2"/>
        <end position="135"/>
    </location>
</feature>
<organism evidence="3 4">
    <name type="scientific">Priestia koreensis</name>
    <dbReference type="NCBI Taxonomy" id="284581"/>
    <lineage>
        <taxon>Bacteria</taxon>
        <taxon>Bacillati</taxon>
        <taxon>Bacillota</taxon>
        <taxon>Bacilli</taxon>
        <taxon>Bacillales</taxon>
        <taxon>Bacillaceae</taxon>
        <taxon>Priestia</taxon>
    </lineage>
</organism>
<keyword evidence="4" id="KW-1185">Reference proteome</keyword>
<dbReference type="PATRIC" id="fig|284581.3.peg.3511"/>
<evidence type="ECO:0000313" key="3">
    <source>
        <dbReference type="EMBL" id="KOO37385.1"/>
    </source>
</evidence>
<dbReference type="Pfam" id="PF05651">
    <property type="entry name" value="Diacid_rec"/>
    <property type="match status" value="1"/>
</dbReference>
<dbReference type="AlphaFoldDB" id="A0A0M0KEW3"/>
<dbReference type="PANTHER" id="PTHR33744:SF15">
    <property type="entry name" value="CARBOHYDRATE DIACID REGULATOR"/>
    <property type="match status" value="1"/>
</dbReference>
<dbReference type="InterPro" id="IPR042070">
    <property type="entry name" value="PucR_C-HTH_sf"/>
</dbReference>
<comment type="caution">
    <text evidence="3">The sequence shown here is derived from an EMBL/GenBank/DDBJ whole genome shotgun (WGS) entry which is preliminary data.</text>
</comment>
<dbReference type="EMBL" id="LILC01000037">
    <property type="protein sequence ID" value="KOO37385.1"/>
    <property type="molecule type" value="Genomic_DNA"/>
</dbReference>
<dbReference type="PANTHER" id="PTHR33744">
    <property type="entry name" value="CARBOHYDRATE DIACID REGULATOR"/>
    <property type="match status" value="1"/>
</dbReference>
<dbReference type="Gene3D" id="1.10.10.2840">
    <property type="entry name" value="PucR C-terminal helix-turn-helix domain"/>
    <property type="match status" value="1"/>
</dbReference>